<sequence>MAIDLLSDIRPRQYHWTICVRISRIWEFHGRSDDEEIKHLDLVIIDKKGTSMYVEIPPDSIPFLKHHLQEGKIVVIKKFVVEQAKPTYRVVQNPYMIKLNKRTEITPVEPEPAIFPKVTCMLTPFSELEQHRNLKDKFLDVIGQIVAVLNVANFHTAAGKTQTRRTVTLRDISGMTVNLSLAGSRAIEFDGDAIYELGQETPVIAIFVGTLMKGTTGQPSYLTGTSACRWYINDFQIPVIQEYYNMLPSEVDAVEKIELIDNNARQQHVEQKTLLQLKDMDPYVHLNTRLQCTVTITKLAPNQGWYYLACKICNSRSYYKNSAYKCSKDTCPCTEAEDRYKLAFMAADETYELEFVVFDQKAQQLIGKPLQRLQSMYNKFDTPSEISNLIGQRYTFIVKMSAKKSMESDEPSYDVIYIKEQFGRQPNIPVFQKTNSLTAISSSQAVQRNIPSPIPMEPKKIQRKIQHHGININDPSKMQYQHTTDNKQIEVEAYEMMKTPKETKASLDHQKDTSCKLSLQRDSCQFEDYKYFYFDHICLLSDRRSF</sequence>
<evidence type="ECO:0000313" key="10">
    <source>
        <dbReference type="Proteomes" id="UP001497457"/>
    </source>
</evidence>
<name>A0ABC9G2Q5_9POAL</name>
<dbReference type="GO" id="GO:0008270">
    <property type="term" value="F:zinc ion binding"/>
    <property type="evidence" value="ECO:0007669"/>
    <property type="project" value="UniProtKB-KW"/>
</dbReference>
<dbReference type="Gene3D" id="2.40.50.140">
    <property type="entry name" value="Nucleic acid-binding proteins"/>
    <property type="match status" value="3"/>
</dbReference>
<evidence type="ECO:0000256" key="2">
    <source>
        <dbReference type="ARBA" id="ARBA00022723"/>
    </source>
</evidence>
<keyword evidence="2" id="KW-0479">Metal-binding</keyword>
<dbReference type="AlphaFoldDB" id="A0ABC9G2Q5"/>
<gene>
    <name evidence="9" type="ORF">URODEC1_LOCUS111072</name>
</gene>
<proteinExistence type="inferred from homology"/>
<feature type="domain" description="Replication protein A OB" evidence="8">
    <location>
        <begin position="135"/>
        <end position="206"/>
    </location>
</feature>
<feature type="domain" description="Replication protein A 70 kDa DNA-binding subunit B/D first OB fold" evidence="6">
    <location>
        <begin position="5"/>
        <end position="107"/>
    </location>
</feature>
<dbReference type="CDD" id="cd04480">
    <property type="entry name" value="RPA1_DBD_A_like"/>
    <property type="match status" value="1"/>
</dbReference>
<dbReference type="InterPro" id="IPR031657">
    <property type="entry name" value="REPA_OB_2"/>
</dbReference>
<dbReference type="Proteomes" id="UP001497457">
    <property type="component" value="Chromosome 8b"/>
</dbReference>
<evidence type="ECO:0008006" key="11">
    <source>
        <dbReference type="Google" id="ProtNLM"/>
    </source>
</evidence>
<evidence type="ECO:0000256" key="5">
    <source>
        <dbReference type="ARBA" id="ARBA00023125"/>
    </source>
</evidence>
<dbReference type="GO" id="GO:0003677">
    <property type="term" value="F:DNA binding"/>
    <property type="evidence" value="ECO:0007669"/>
    <property type="project" value="UniProtKB-KW"/>
</dbReference>
<dbReference type="Pfam" id="PF08646">
    <property type="entry name" value="Rep_fac-A_C"/>
    <property type="match status" value="1"/>
</dbReference>
<evidence type="ECO:0000313" key="9">
    <source>
        <dbReference type="EMBL" id="CAL5085431.1"/>
    </source>
</evidence>
<dbReference type="Pfam" id="PF16900">
    <property type="entry name" value="REPA_OB_2"/>
    <property type="match status" value="1"/>
</dbReference>
<dbReference type="PANTHER" id="PTHR47165">
    <property type="entry name" value="OS03G0429900 PROTEIN"/>
    <property type="match status" value="1"/>
</dbReference>
<keyword evidence="3" id="KW-0863">Zinc-finger</keyword>
<evidence type="ECO:0000259" key="8">
    <source>
        <dbReference type="Pfam" id="PF16900"/>
    </source>
</evidence>
<dbReference type="EMBL" id="OZ075118">
    <property type="protein sequence ID" value="CAL5085431.1"/>
    <property type="molecule type" value="Genomic_DNA"/>
</dbReference>
<dbReference type="Pfam" id="PF02721">
    <property type="entry name" value="DUF223"/>
    <property type="match status" value="1"/>
</dbReference>
<evidence type="ECO:0000256" key="4">
    <source>
        <dbReference type="ARBA" id="ARBA00022833"/>
    </source>
</evidence>
<evidence type="ECO:0000256" key="1">
    <source>
        <dbReference type="ARBA" id="ARBA00005690"/>
    </source>
</evidence>
<dbReference type="InterPro" id="IPR012340">
    <property type="entry name" value="NA-bd_OB-fold"/>
</dbReference>
<evidence type="ECO:0000256" key="3">
    <source>
        <dbReference type="ARBA" id="ARBA00022771"/>
    </source>
</evidence>
<evidence type="ECO:0000259" key="6">
    <source>
        <dbReference type="Pfam" id="PF02721"/>
    </source>
</evidence>
<protein>
    <recommendedName>
        <fullName evidence="11">Replication factor A C-terminal domain-containing protein</fullName>
    </recommendedName>
</protein>
<dbReference type="CDD" id="cd04476">
    <property type="entry name" value="RPA1_DBD_C"/>
    <property type="match status" value="1"/>
</dbReference>
<dbReference type="PANTHER" id="PTHR47165:SF4">
    <property type="entry name" value="OS03G0429900 PROTEIN"/>
    <property type="match status" value="1"/>
</dbReference>
<keyword evidence="5" id="KW-0238">DNA-binding</keyword>
<feature type="domain" description="Replication factor A C-terminal" evidence="7">
    <location>
        <begin position="292"/>
        <end position="419"/>
    </location>
</feature>
<accession>A0ABC9G2Q5</accession>
<dbReference type="InterPro" id="IPR013955">
    <property type="entry name" value="Rep_factor-A_C"/>
</dbReference>
<keyword evidence="4" id="KW-0862">Zinc</keyword>
<dbReference type="InterPro" id="IPR003871">
    <property type="entry name" value="RFA1B/D_OB_1st"/>
</dbReference>
<dbReference type="SUPFAM" id="SSF50249">
    <property type="entry name" value="Nucleic acid-binding proteins"/>
    <property type="match status" value="3"/>
</dbReference>
<dbReference type="InterPro" id="IPR047192">
    <property type="entry name" value="Euk_RPA1_DBD_C"/>
</dbReference>
<dbReference type="CDD" id="cd04481">
    <property type="entry name" value="RPA1_DBD_B_like"/>
    <property type="match status" value="1"/>
</dbReference>
<comment type="similarity">
    <text evidence="1">Belongs to the replication factor A protein 1 family.</text>
</comment>
<organism evidence="9 10">
    <name type="scientific">Urochloa decumbens</name>
    <dbReference type="NCBI Taxonomy" id="240449"/>
    <lineage>
        <taxon>Eukaryota</taxon>
        <taxon>Viridiplantae</taxon>
        <taxon>Streptophyta</taxon>
        <taxon>Embryophyta</taxon>
        <taxon>Tracheophyta</taxon>
        <taxon>Spermatophyta</taxon>
        <taxon>Magnoliopsida</taxon>
        <taxon>Liliopsida</taxon>
        <taxon>Poales</taxon>
        <taxon>Poaceae</taxon>
        <taxon>PACMAD clade</taxon>
        <taxon>Panicoideae</taxon>
        <taxon>Panicodae</taxon>
        <taxon>Paniceae</taxon>
        <taxon>Melinidinae</taxon>
        <taxon>Urochloa</taxon>
    </lineage>
</organism>
<reference evidence="9" key="1">
    <citation type="submission" date="2024-10" db="EMBL/GenBank/DDBJ databases">
        <authorList>
            <person name="Ryan C."/>
        </authorList>
    </citation>
    <scope>NUCLEOTIDE SEQUENCE [LARGE SCALE GENOMIC DNA]</scope>
</reference>
<keyword evidence="10" id="KW-1185">Reference proteome</keyword>
<evidence type="ECO:0000259" key="7">
    <source>
        <dbReference type="Pfam" id="PF08646"/>
    </source>
</evidence>